<keyword evidence="1" id="KW-1133">Transmembrane helix</keyword>
<name>A0A844Z334_9SPHN</name>
<keyword evidence="3" id="KW-1185">Reference proteome</keyword>
<reference evidence="2 3" key="1">
    <citation type="submission" date="2019-12" db="EMBL/GenBank/DDBJ databases">
        <title>Genomic-based taxomic classification of the family Erythrobacteraceae.</title>
        <authorList>
            <person name="Xu L."/>
        </authorList>
    </citation>
    <scope>NUCLEOTIDE SEQUENCE [LARGE SCALE GENOMIC DNA]</scope>
    <source>
        <strain evidence="2 3">KCTC 42006</strain>
    </source>
</reference>
<dbReference type="AlphaFoldDB" id="A0A844Z334"/>
<feature type="transmembrane region" description="Helical" evidence="1">
    <location>
        <begin position="47"/>
        <end position="66"/>
    </location>
</feature>
<evidence type="ECO:0000256" key="1">
    <source>
        <dbReference type="SAM" id="Phobius"/>
    </source>
</evidence>
<dbReference type="Proteomes" id="UP000460290">
    <property type="component" value="Unassembled WGS sequence"/>
</dbReference>
<gene>
    <name evidence="2" type="ORF">GRI35_00770</name>
</gene>
<organism evidence="2 3">
    <name type="scientific">Pontixanthobacter aestiaquae</name>
    <dbReference type="NCBI Taxonomy" id="1509367"/>
    <lineage>
        <taxon>Bacteria</taxon>
        <taxon>Pseudomonadati</taxon>
        <taxon>Pseudomonadota</taxon>
        <taxon>Alphaproteobacteria</taxon>
        <taxon>Sphingomonadales</taxon>
        <taxon>Erythrobacteraceae</taxon>
        <taxon>Pontixanthobacter</taxon>
    </lineage>
</organism>
<dbReference type="RefSeq" id="WP_160612260.1">
    <property type="nucleotide sequence ID" value="NZ_JAUFQM010000001.1"/>
</dbReference>
<dbReference type="OrthoDB" id="7450715at2"/>
<feature type="transmembrane region" description="Helical" evidence="1">
    <location>
        <begin position="96"/>
        <end position="116"/>
    </location>
</feature>
<evidence type="ECO:0000313" key="3">
    <source>
        <dbReference type="Proteomes" id="UP000460290"/>
    </source>
</evidence>
<dbReference type="EMBL" id="WTYZ01000001">
    <property type="protein sequence ID" value="MXO81904.1"/>
    <property type="molecule type" value="Genomic_DNA"/>
</dbReference>
<keyword evidence="1" id="KW-0812">Transmembrane</keyword>
<proteinExistence type="predicted"/>
<protein>
    <submittedName>
        <fullName evidence="2">Uncharacterized protein</fullName>
    </submittedName>
</protein>
<feature type="transmembrane region" description="Helical" evidence="1">
    <location>
        <begin position="23"/>
        <end position="41"/>
    </location>
</feature>
<accession>A0A844Z334</accession>
<sequence>MNKALNKTAAQTKDWRKSISDHVAYALLVYTAIHIFATVGAMKATGLKTGALFALCILVAAVIPALRKFEKRWKNLSDEQAVDPSFAPAYKRDLTLLWVAAIGLPVALTFIFRAAAG</sequence>
<comment type="caution">
    <text evidence="2">The sequence shown here is derived from an EMBL/GenBank/DDBJ whole genome shotgun (WGS) entry which is preliminary data.</text>
</comment>
<evidence type="ECO:0000313" key="2">
    <source>
        <dbReference type="EMBL" id="MXO81904.1"/>
    </source>
</evidence>
<keyword evidence="1" id="KW-0472">Membrane</keyword>